<evidence type="ECO:0000256" key="1">
    <source>
        <dbReference type="ARBA" id="ARBA00004651"/>
    </source>
</evidence>
<evidence type="ECO:0000313" key="9">
    <source>
        <dbReference type="Proteomes" id="UP000033121"/>
    </source>
</evidence>
<dbReference type="AlphaFoldDB" id="A0A0E9N0Q3"/>
<evidence type="ECO:0000259" key="7">
    <source>
        <dbReference type="Pfam" id="PF13396"/>
    </source>
</evidence>
<protein>
    <recommendedName>
        <fullName evidence="7">Cardiolipin synthase N-terminal domain-containing protein</fullName>
    </recommendedName>
</protein>
<evidence type="ECO:0000256" key="6">
    <source>
        <dbReference type="SAM" id="Phobius"/>
    </source>
</evidence>
<dbReference type="GO" id="GO:0005886">
    <property type="term" value="C:plasma membrane"/>
    <property type="evidence" value="ECO:0007669"/>
    <property type="project" value="UniProtKB-SubCell"/>
</dbReference>
<gene>
    <name evidence="8" type="ORF">FPE01S_02_06930</name>
</gene>
<dbReference type="STRING" id="1220578.FPE01S_02_06930"/>
<dbReference type="Proteomes" id="UP000033121">
    <property type="component" value="Unassembled WGS sequence"/>
</dbReference>
<dbReference type="InterPro" id="IPR027379">
    <property type="entry name" value="CLS_N"/>
</dbReference>
<evidence type="ECO:0000256" key="5">
    <source>
        <dbReference type="ARBA" id="ARBA00023136"/>
    </source>
</evidence>
<feature type="domain" description="Cardiolipin synthase N-terminal" evidence="7">
    <location>
        <begin position="15"/>
        <end position="48"/>
    </location>
</feature>
<dbReference type="OrthoDB" id="794036at2"/>
<dbReference type="Gene3D" id="1.25.40.10">
    <property type="entry name" value="Tetratricopeptide repeat domain"/>
    <property type="match status" value="1"/>
</dbReference>
<dbReference type="SUPFAM" id="SSF48452">
    <property type="entry name" value="TPR-like"/>
    <property type="match status" value="1"/>
</dbReference>
<dbReference type="InterPro" id="IPR014562">
    <property type="entry name" value="UCP030959_TPR_rpt-cont"/>
</dbReference>
<dbReference type="RefSeq" id="WP_046369439.1">
    <property type="nucleotide sequence ID" value="NZ_BBWV01000002.1"/>
</dbReference>
<evidence type="ECO:0000256" key="3">
    <source>
        <dbReference type="ARBA" id="ARBA00022692"/>
    </source>
</evidence>
<keyword evidence="5 6" id="KW-0472">Membrane</keyword>
<sequence length="248" mass="28338">MLLRENYLYFIPVALQAICALHCLRKGNQNKWLWIIVFLPLIGSLIYIYSEILTGREAQQVKSGLGSLFNPAGGIKQLEAKVKFADTFTNKVQLADAYLATGQTERAVDIYEGCLTGVFAENEHVLLQLIEAYGRLQAWPELITATRKIYTRPQFARSRQHMLYAQALDAAGDPAAAETEFKKMTARFSNFEQRYQYGQFLFRHQRGDEAARIYQSMVDEAAQLSPRERSAYRQWINQAKDSLRTLPA</sequence>
<evidence type="ECO:0000256" key="4">
    <source>
        <dbReference type="ARBA" id="ARBA00022989"/>
    </source>
</evidence>
<dbReference type="PIRSF" id="PIRSF030959">
    <property type="entry name" value="UCP030959"/>
    <property type="match status" value="1"/>
</dbReference>
<keyword evidence="4 6" id="KW-1133">Transmembrane helix</keyword>
<accession>A0A0E9N0Q3</accession>
<name>A0A0E9N0Q3_9BACT</name>
<evidence type="ECO:0000256" key="2">
    <source>
        <dbReference type="ARBA" id="ARBA00022475"/>
    </source>
</evidence>
<dbReference type="InterPro" id="IPR011990">
    <property type="entry name" value="TPR-like_helical_dom_sf"/>
</dbReference>
<reference evidence="8 9" key="1">
    <citation type="submission" date="2015-04" db="EMBL/GenBank/DDBJ databases">
        <title>Whole genome shotgun sequence of Flavihumibacter petaseus NBRC 106054.</title>
        <authorList>
            <person name="Miyazawa S."/>
            <person name="Hosoyama A."/>
            <person name="Hashimoto M."/>
            <person name="Noguchi M."/>
            <person name="Tsuchikane K."/>
            <person name="Ohji S."/>
            <person name="Yamazoe A."/>
            <person name="Ichikawa N."/>
            <person name="Kimura A."/>
            <person name="Fujita N."/>
        </authorList>
    </citation>
    <scope>NUCLEOTIDE SEQUENCE [LARGE SCALE GENOMIC DNA]</scope>
    <source>
        <strain evidence="8 9">NBRC 106054</strain>
    </source>
</reference>
<keyword evidence="2" id="KW-1003">Cell membrane</keyword>
<keyword evidence="9" id="KW-1185">Reference proteome</keyword>
<dbReference type="Pfam" id="PF13396">
    <property type="entry name" value="PLDc_N"/>
    <property type="match status" value="1"/>
</dbReference>
<comment type="caution">
    <text evidence="8">The sequence shown here is derived from an EMBL/GenBank/DDBJ whole genome shotgun (WGS) entry which is preliminary data.</text>
</comment>
<feature type="transmembrane region" description="Helical" evidence="6">
    <location>
        <begin position="32"/>
        <end position="50"/>
    </location>
</feature>
<proteinExistence type="predicted"/>
<dbReference type="EMBL" id="BBWV01000002">
    <property type="protein sequence ID" value="GAO43587.1"/>
    <property type="molecule type" value="Genomic_DNA"/>
</dbReference>
<evidence type="ECO:0000313" key="8">
    <source>
        <dbReference type="EMBL" id="GAO43587.1"/>
    </source>
</evidence>
<keyword evidence="3 6" id="KW-0812">Transmembrane</keyword>
<comment type="subcellular location">
    <subcellularLocation>
        <location evidence="1">Cell membrane</location>
        <topology evidence="1">Multi-pass membrane protein</topology>
    </subcellularLocation>
</comment>
<organism evidence="8 9">
    <name type="scientific">Flavihumibacter petaseus NBRC 106054</name>
    <dbReference type="NCBI Taxonomy" id="1220578"/>
    <lineage>
        <taxon>Bacteria</taxon>
        <taxon>Pseudomonadati</taxon>
        <taxon>Bacteroidota</taxon>
        <taxon>Chitinophagia</taxon>
        <taxon>Chitinophagales</taxon>
        <taxon>Chitinophagaceae</taxon>
        <taxon>Flavihumibacter</taxon>
    </lineage>
</organism>